<reference evidence="1" key="1">
    <citation type="submission" date="2023-10" db="EMBL/GenBank/DDBJ databases">
        <title>Whole genome sequencing of actinobacterial strain Amycolatopsis sp. (BCA-696) identifies the underlying plant growth-promoting genes.</title>
        <authorList>
            <person name="Gandham P."/>
            <person name="Vadla N."/>
            <person name="Saji A."/>
            <person name="Srinivas V."/>
            <person name="Ruperao P."/>
            <person name="Selvanayagam S."/>
            <person name="Saxena R.K."/>
            <person name="Rathore A."/>
            <person name="Gopalakrishnan S."/>
            <person name="Thakur V."/>
        </authorList>
    </citation>
    <scope>NUCLEOTIDE SEQUENCE</scope>
    <source>
        <strain evidence="1">BCA-696</strain>
    </source>
</reference>
<organism evidence="1 2">
    <name type="scientific">Amycolatopsis coloradensis</name>
    <dbReference type="NCBI Taxonomy" id="76021"/>
    <lineage>
        <taxon>Bacteria</taxon>
        <taxon>Bacillati</taxon>
        <taxon>Actinomycetota</taxon>
        <taxon>Actinomycetes</taxon>
        <taxon>Pseudonocardiales</taxon>
        <taxon>Pseudonocardiaceae</taxon>
        <taxon>Amycolatopsis</taxon>
    </lineage>
</organism>
<evidence type="ECO:0000313" key="1">
    <source>
        <dbReference type="EMBL" id="WYW20665.1"/>
    </source>
</evidence>
<dbReference type="Proteomes" id="UP001456344">
    <property type="component" value="Chromosome"/>
</dbReference>
<evidence type="ECO:0000313" key="2">
    <source>
        <dbReference type="Proteomes" id="UP001456344"/>
    </source>
</evidence>
<accession>A0ACD5BMZ8</accession>
<protein>
    <submittedName>
        <fullName evidence="1">Uncharacterized protein</fullName>
    </submittedName>
</protein>
<proteinExistence type="predicted"/>
<gene>
    <name evidence="1" type="ORF">LCL61_34460</name>
</gene>
<name>A0ACD5BMZ8_9PSEU</name>
<sequence>MMSGTQVDQTMPDDSARAVLLAEYEALKAEQTSRIVLRDRLMYAALAALAATLALVVQATGRPYLLLLLPLVCVVLGWTYFVNDQKISAIGRYLGRHLAPSLVASTHRAEQVLTWESVHRCDPLRRLDKSMQLAVDLLMFAVPALLSVVLYWTADGVRADLLVVSIAEALVTLGFAARVIVAADLSARA</sequence>
<keyword evidence="2" id="KW-1185">Reference proteome</keyword>
<dbReference type="EMBL" id="CP150484">
    <property type="protein sequence ID" value="WYW20665.1"/>
    <property type="molecule type" value="Genomic_DNA"/>
</dbReference>